<keyword evidence="1" id="KW-0472">Membrane</keyword>
<accession>A0A917CWT1</accession>
<feature type="domain" description="DUF305" evidence="2">
    <location>
        <begin position="63"/>
        <end position="228"/>
    </location>
</feature>
<dbReference type="EMBL" id="BMCU01000001">
    <property type="protein sequence ID" value="GGG01039.1"/>
    <property type="molecule type" value="Genomic_DNA"/>
</dbReference>
<dbReference type="InterPro" id="IPR005183">
    <property type="entry name" value="DUF305_CopM-like"/>
</dbReference>
<keyword evidence="1" id="KW-0812">Transmembrane</keyword>
<feature type="transmembrane region" description="Helical" evidence="1">
    <location>
        <begin position="25"/>
        <end position="45"/>
    </location>
</feature>
<evidence type="ECO:0000313" key="4">
    <source>
        <dbReference type="Proteomes" id="UP000654257"/>
    </source>
</evidence>
<dbReference type="PANTHER" id="PTHR36933">
    <property type="entry name" value="SLL0788 PROTEIN"/>
    <property type="match status" value="1"/>
</dbReference>
<sequence length="236" mass="25132">MIDTAGTDTAGTDTEQQPKRSQKTALLVIGAIGLIVIGFAVGFLVQMPLADKGNPVPADNSVDVGFAQDMTVHHNQAIEMATIGYTDAVDPLVKNLAYDILTTQQNQVGQMQGWLALWDKAPLSSGGYMAWMTADSGHSMSGMSAATTTGAQTTMPGMASADDMARLRTATGSDVDVLFLQLMLRHHQGGLEMMQYGATYAETPAVRQLAQTMVNTQTSESQLMTQMLTEKGAQPL</sequence>
<dbReference type="AlphaFoldDB" id="A0A917CWT1"/>
<keyword evidence="1" id="KW-1133">Transmembrane helix</keyword>
<evidence type="ECO:0000313" key="3">
    <source>
        <dbReference type="EMBL" id="GGG01039.1"/>
    </source>
</evidence>
<protein>
    <submittedName>
        <fullName evidence="3">DUF305 domain-containing protein</fullName>
    </submittedName>
</protein>
<evidence type="ECO:0000256" key="1">
    <source>
        <dbReference type="SAM" id="Phobius"/>
    </source>
</evidence>
<dbReference type="RefSeq" id="WP_371829909.1">
    <property type="nucleotide sequence ID" value="NZ_BMCU01000001.1"/>
</dbReference>
<dbReference type="Gene3D" id="1.20.1260.10">
    <property type="match status" value="1"/>
</dbReference>
<dbReference type="Proteomes" id="UP000654257">
    <property type="component" value="Unassembled WGS sequence"/>
</dbReference>
<comment type="caution">
    <text evidence="3">The sequence shown here is derived from an EMBL/GenBank/DDBJ whole genome shotgun (WGS) entry which is preliminary data.</text>
</comment>
<dbReference type="Pfam" id="PF03713">
    <property type="entry name" value="DUF305"/>
    <property type="match status" value="1"/>
</dbReference>
<proteinExistence type="predicted"/>
<dbReference type="InterPro" id="IPR012347">
    <property type="entry name" value="Ferritin-like"/>
</dbReference>
<evidence type="ECO:0000259" key="2">
    <source>
        <dbReference type="Pfam" id="PF03713"/>
    </source>
</evidence>
<keyword evidence="4" id="KW-1185">Reference proteome</keyword>
<organism evidence="3 4">
    <name type="scientific">Rhodococcoides trifolii</name>
    <dbReference type="NCBI Taxonomy" id="908250"/>
    <lineage>
        <taxon>Bacteria</taxon>
        <taxon>Bacillati</taxon>
        <taxon>Actinomycetota</taxon>
        <taxon>Actinomycetes</taxon>
        <taxon>Mycobacteriales</taxon>
        <taxon>Nocardiaceae</taxon>
        <taxon>Rhodococcoides</taxon>
    </lineage>
</organism>
<reference evidence="3" key="1">
    <citation type="journal article" date="2014" name="Int. J. Syst. Evol. Microbiol.">
        <title>Complete genome sequence of Corynebacterium casei LMG S-19264T (=DSM 44701T), isolated from a smear-ripened cheese.</title>
        <authorList>
            <consortium name="US DOE Joint Genome Institute (JGI-PGF)"/>
            <person name="Walter F."/>
            <person name="Albersmeier A."/>
            <person name="Kalinowski J."/>
            <person name="Ruckert C."/>
        </authorList>
    </citation>
    <scope>NUCLEOTIDE SEQUENCE</scope>
    <source>
        <strain evidence="3">CCM 7905</strain>
    </source>
</reference>
<gene>
    <name evidence="3" type="ORF">GCM10007304_13720</name>
</gene>
<dbReference type="PANTHER" id="PTHR36933:SF1">
    <property type="entry name" value="SLL0788 PROTEIN"/>
    <property type="match status" value="1"/>
</dbReference>
<reference evidence="3" key="2">
    <citation type="submission" date="2020-09" db="EMBL/GenBank/DDBJ databases">
        <authorList>
            <person name="Sun Q."/>
            <person name="Sedlacek I."/>
        </authorList>
    </citation>
    <scope>NUCLEOTIDE SEQUENCE</scope>
    <source>
        <strain evidence="3">CCM 7905</strain>
    </source>
</reference>
<name>A0A917CWT1_9NOCA</name>